<feature type="compositionally biased region" description="Polar residues" evidence="1">
    <location>
        <begin position="821"/>
        <end position="840"/>
    </location>
</feature>
<dbReference type="InterPro" id="IPR021840">
    <property type="entry name" value="DUF3433"/>
</dbReference>
<feature type="region of interest" description="Disordered" evidence="1">
    <location>
        <begin position="684"/>
        <end position="996"/>
    </location>
</feature>
<dbReference type="EMBL" id="CAUWAG010000018">
    <property type="protein sequence ID" value="CAJ2510888.1"/>
    <property type="molecule type" value="Genomic_DNA"/>
</dbReference>
<feature type="compositionally biased region" description="Low complexity" evidence="1">
    <location>
        <begin position="789"/>
        <end position="803"/>
    </location>
</feature>
<keyword evidence="2" id="KW-1133">Transmembrane helix</keyword>
<evidence type="ECO:0000256" key="2">
    <source>
        <dbReference type="SAM" id="Phobius"/>
    </source>
</evidence>
<protein>
    <submittedName>
        <fullName evidence="3">Uu.00g065130.m01.CDS01</fullName>
    </submittedName>
</protein>
<gene>
    <name evidence="3" type="ORF">KHLLAP_LOCUS11356</name>
</gene>
<feature type="region of interest" description="Disordered" evidence="1">
    <location>
        <begin position="1"/>
        <end position="49"/>
    </location>
</feature>
<proteinExistence type="predicted"/>
<feature type="compositionally biased region" description="Low complexity" evidence="1">
    <location>
        <begin position="735"/>
        <end position="750"/>
    </location>
</feature>
<organism evidence="3 4">
    <name type="scientific">Anthostomella pinea</name>
    <dbReference type="NCBI Taxonomy" id="933095"/>
    <lineage>
        <taxon>Eukaryota</taxon>
        <taxon>Fungi</taxon>
        <taxon>Dikarya</taxon>
        <taxon>Ascomycota</taxon>
        <taxon>Pezizomycotina</taxon>
        <taxon>Sordariomycetes</taxon>
        <taxon>Xylariomycetidae</taxon>
        <taxon>Xylariales</taxon>
        <taxon>Xylariaceae</taxon>
        <taxon>Anthostomella</taxon>
    </lineage>
</organism>
<feature type="compositionally biased region" description="Polar residues" evidence="1">
    <location>
        <begin position="461"/>
        <end position="472"/>
    </location>
</feature>
<feature type="transmembrane region" description="Helical" evidence="2">
    <location>
        <begin position="1689"/>
        <end position="1711"/>
    </location>
</feature>
<feature type="compositionally biased region" description="Low complexity" evidence="1">
    <location>
        <begin position="590"/>
        <end position="604"/>
    </location>
</feature>
<keyword evidence="4" id="KW-1185">Reference proteome</keyword>
<feature type="compositionally biased region" description="Low complexity" evidence="1">
    <location>
        <begin position="841"/>
        <end position="851"/>
    </location>
</feature>
<feature type="compositionally biased region" description="Polar residues" evidence="1">
    <location>
        <begin position="870"/>
        <end position="881"/>
    </location>
</feature>
<comment type="caution">
    <text evidence="3">The sequence shown here is derived from an EMBL/GenBank/DDBJ whole genome shotgun (WGS) entry which is preliminary data.</text>
</comment>
<keyword evidence="2" id="KW-0812">Transmembrane</keyword>
<feature type="compositionally biased region" description="Low complexity" evidence="1">
    <location>
        <begin position="305"/>
        <end position="365"/>
    </location>
</feature>
<feature type="transmembrane region" description="Helical" evidence="2">
    <location>
        <begin position="1585"/>
        <end position="1610"/>
    </location>
</feature>
<feature type="transmembrane region" description="Helical" evidence="2">
    <location>
        <begin position="210"/>
        <end position="231"/>
    </location>
</feature>
<feature type="transmembrane region" description="Helical" evidence="2">
    <location>
        <begin position="1651"/>
        <end position="1669"/>
    </location>
</feature>
<feature type="compositionally biased region" description="Polar residues" evidence="1">
    <location>
        <begin position="852"/>
        <end position="863"/>
    </location>
</feature>
<evidence type="ECO:0000256" key="1">
    <source>
        <dbReference type="SAM" id="MobiDB-lite"/>
    </source>
</evidence>
<feature type="compositionally biased region" description="Polar residues" evidence="1">
    <location>
        <begin position="910"/>
        <end position="934"/>
    </location>
</feature>
<evidence type="ECO:0000313" key="4">
    <source>
        <dbReference type="Proteomes" id="UP001295740"/>
    </source>
</evidence>
<feature type="compositionally biased region" description="Low complexity" evidence="1">
    <location>
        <begin position="528"/>
        <end position="549"/>
    </location>
</feature>
<feature type="compositionally biased region" description="Polar residues" evidence="1">
    <location>
        <begin position="751"/>
        <end position="767"/>
    </location>
</feature>
<feature type="region of interest" description="Disordered" evidence="1">
    <location>
        <begin position="586"/>
        <end position="661"/>
    </location>
</feature>
<feature type="compositionally biased region" description="Low complexity" evidence="1">
    <location>
        <begin position="695"/>
        <end position="704"/>
    </location>
</feature>
<feature type="transmembrane region" description="Helical" evidence="2">
    <location>
        <begin position="1723"/>
        <end position="1743"/>
    </location>
</feature>
<dbReference type="Pfam" id="PF11915">
    <property type="entry name" value="DUF3433"/>
    <property type="match status" value="2"/>
</dbReference>
<feature type="compositionally biased region" description="Low complexity" evidence="1">
    <location>
        <begin position="768"/>
        <end position="780"/>
    </location>
</feature>
<feature type="compositionally biased region" description="Low complexity" evidence="1">
    <location>
        <begin position="31"/>
        <end position="45"/>
    </location>
</feature>
<feature type="compositionally biased region" description="Low complexity" evidence="1">
    <location>
        <begin position="614"/>
        <end position="653"/>
    </location>
</feature>
<keyword evidence="2" id="KW-0472">Membrane</keyword>
<feature type="compositionally biased region" description="Low complexity" evidence="1">
    <location>
        <begin position="373"/>
        <end position="460"/>
    </location>
</feature>
<feature type="transmembrane region" description="Helical" evidence="2">
    <location>
        <begin position="1406"/>
        <end position="1427"/>
    </location>
</feature>
<feature type="region of interest" description="Disordered" evidence="1">
    <location>
        <begin position="305"/>
        <end position="566"/>
    </location>
</feature>
<dbReference type="Proteomes" id="UP001295740">
    <property type="component" value="Unassembled WGS sequence"/>
</dbReference>
<reference evidence="3" key="1">
    <citation type="submission" date="2023-10" db="EMBL/GenBank/DDBJ databases">
        <authorList>
            <person name="Hackl T."/>
        </authorList>
    </citation>
    <scope>NUCLEOTIDE SEQUENCE</scope>
</reference>
<sequence>MSRAPGGRDRAGGGGFAPVPQIDATDDDDSNINQDDQQGQYNGQSQRRRFTAVDRFRDTVQHVIRQSTIPHEQDWLSVGSSPALSDTTLVGADYLDLPIQRFDEVDLGDYGSYVEYRGYYGPEVTHAVDTRDLQAGVGIEVRDLSYSKSLKAGLGIEVRVKETALDYSPGGLYIDFPTEDYGYRGSEGIVEKHTPSSPADYNYKPLSLKWLFLFLLFGALLFFVVIAGLALRLLPDASKAAGTLPAFQNITEIRRRSILPSSINSESVELLPFGKRQNNTDSEDATATSTTTDLSTTIVDAVTSVSTPAPSVTSHTSTSTPSVEQPTSATVQTTTAEETTAITKSLNLPTSTANAPSTSTVVTASEQGHHDQTTSTTTQDLQDSTTTTTRQTQQITTTSQVQSTTTTSQVQMTTTIGPNQPSTTTEDEPSTTTQREGSTTTTNANQSTTTSVQDQSTTTTHRGQTPDPTSTQGSGEGSGEGDGGHNDPTPTQYPGHHPGSTSTTTEAPPTQPVPTTESVTNVTTDHITTSQNTGTTTTHQQTEPQGLSHTESETPPPTSIPDTSVVTKPWEWPTTTASATSVVIPPVDSTHTTTTDTGAITGTGNPSPTSTLDTGVVTGPGDSSTTTPPATGSVTPPKDSTQTTTDTEVVTGPGYPSPTSTLDTGVVTGPGDPPHTTTLGTSIITTPGELPPTETPATTAVTKPGDQPPTNLPDPETESVTVTWPPIVSGPGNQSPTSSTDSTTVSQTLTHGSTPTSDSTAGVTVTLPSTGDTTTYSYTEPTPPHGQPTTSGTTQADTTSASSWGLGTNSPSTLPAGEPGSVTTSHSSDTIGTGGEPSSVTTTEYTGSFTTGPNAGSTTTDQGTGAIPTSKDTLTTTTAGESSHVETDETPDPTGTRLGPGVTSPAGVASPSTTSRDPNTDHTVTNVPGSNTPLTWPPTESPDTPSHSLSNAPPTNLPNTDHASSTTTLNQVNTQNGLTDGALPTFTPSQTVEGEQPPVNGLVAATDEGAQSKAIEFQAGSVDQGVPNKTIEQLETTGLTAISSAQIHAKPTNTANTAVDVTASTAEEAPPPPSQHTTEELMLEPFTTITTTRATTTPPPVTTTLTTSTTREDGVFVQTTISVVYQIKADADEPLTDYTLATTDAGGSATTTTFVAFQFYSTVYEYDSAGKPTKTNILKILSQPQKTTLTNAQGVPTATEDYYVVVGPVTLFDSNNNPTATVSSTMAEKAVTSTLLDEYGIATATETVLLPMTTLTKISLVPTPTAAPNSDGDHSVLKLHTISEAKYFAGLLLPTLITIAISIPIRILDQTARLYQPFHALALGATAPDSLCLETTGIWSFVAGFRSMRRGEILLGITGLLVLLSAVIVPFSAEVFRMILQGPDCRTGQSDELICSVVMGVYPAPAIIVVALLVLMLMAVTVIAARLRGWRSGVERNPWSLMYMAGLTVHPDVRDNLERLRRRNRENKPVGRGKLAKVFGGKTFGLEEYEDNGVLKYGVRIRDEAGRPMVRKDGKTVTFMNAGGSPRRRRKLGFGKSMPFFILTWTGRILFLLLLSAVLIAVLTYDIIARGSEYERGLTGKAVGVRFLFTGAGVLVALLWGSFFYAVAFLSPHRLLHSQRVYKGQAIYLMPPTNPFSGLIFALKPLSRDPYLCLVAASAIIAEILPLLLGNIPCNGIQAYSAAETVCTWMSVTVLCVMILTVAGSFFVNWPEMLVDPSTIAGAMYYACAHILAMSPTAGQFFGRLKMGV</sequence>
<feature type="compositionally biased region" description="Polar residues" evidence="1">
    <location>
        <begin position="941"/>
        <end position="978"/>
    </location>
</feature>
<feature type="compositionally biased region" description="Basic and acidic residues" evidence="1">
    <location>
        <begin position="1"/>
        <end position="11"/>
    </location>
</feature>
<feature type="transmembrane region" description="Helical" evidence="2">
    <location>
        <begin position="1353"/>
        <end position="1373"/>
    </location>
</feature>
<evidence type="ECO:0000313" key="3">
    <source>
        <dbReference type="EMBL" id="CAJ2510888.1"/>
    </source>
</evidence>
<feature type="compositionally biased region" description="Polar residues" evidence="1">
    <location>
        <begin position="499"/>
        <end position="527"/>
    </location>
</feature>
<feature type="transmembrane region" description="Helical" evidence="2">
    <location>
        <begin position="1538"/>
        <end position="1565"/>
    </location>
</feature>
<accession>A0AAI8VUX6</accession>
<name>A0AAI8VUX6_9PEZI</name>